<name>A0A0B2Q1Z8_GLYSO</name>
<dbReference type="Proteomes" id="UP000053555">
    <property type="component" value="Unassembled WGS sequence"/>
</dbReference>
<evidence type="ECO:0000313" key="2">
    <source>
        <dbReference type="EMBL" id="RZB52601.1"/>
    </source>
</evidence>
<dbReference type="Gene3D" id="1.10.238.10">
    <property type="entry name" value="EF-hand"/>
    <property type="match status" value="1"/>
</dbReference>
<dbReference type="SUPFAM" id="SSF47473">
    <property type="entry name" value="EF-hand"/>
    <property type="match status" value="1"/>
</dbReference>
<evidence type="ECO:0000313" key="1">
    <source>
        <dbReference type="EMBL" id="KHN14008.1"/>
    </source>
</evidence>
<dbReference type="AlphaFoldDB" id="A0A0B2Q1Z8"/>
<organism evidence="1">
    <name type="scientific">Glycine soja</name>
    <name type="common">Wild soybean</name>
    <dbReference type="NCBI Taxonomy" id="3848"/>
    <lineage>
        <taxon>Eukaryota</taxon>
        <taxon>Viridiplantae</taxon>
        <taxon>Streptophyta</taxon>
        <taxon>Embryophyta</taxon>
        <taxon>Tracheophyta</taxon>
        <taxon>Spermatophyta</taxon>
        <taxon>Magnoliopsida</taxon>
        <taxon>eudicotyledons</taxon>
        <taxon>Gunneridae</taxon>
        <taxon>Pentapetalae</taxon>
        <taxon>rosids</taxon>
        <taxon>fabids</taxon>
        <taxon>Fabales</taxon>
        <taxon>Fabaceae</taxon>
        <taxon>Papilionoideae</taxon>
        <taxon>50 kb inversion clade</taxon>
        <taxon>NPAAA clade</taxon>
        <taxon>indigoferoid/millettioid clade</taxon>
        <taxon>Phaseoleae</taxon>
        <taxon>Glycine</taxon>
        <taxon>Glycine subgen. Soja</taxon>
    </lineage>
</organism>
<keyword evidence="3" id="KW-1185">Reference proteome</keyword>
<protein>
    <submittedName>
        <fullName evidence="2">Fimbrin-5</fullName>
    </submittedName>
    <submittedName>
        <fullName evidence="1">Fimbrin-like protein 2</fullName>
    </submittedName>
</protein>
<reference evidence="2 3" key="2">
    <citation type="submission" date="2018-09" db="EMBL/GenBank/DDBJ databases">
        <title>A high-quality reference genome of wild soybean provides a powerful tool to mine soybean genomes.</title>
        <authorList>
            <person name="Xie M."/>
            <person name="Chung C.Y.L."/>
            <person name="Li M.-W."/>
            <person name="Wong F.-L."/>
            <person name="Chan T.-F."/>
            <person name="Lam H.-M."/>
        </authorList>
    </citation>
    <scope>NUCLEOTIDE SEQUENCE [LARGE SCALE GENOMIC DNA]</scope>
    <source>
        <strain evidence="3">cv. W05</strain>
        <tissue evidence="2">Hypocotyl of etiolated seedlings</tissue>
    </source>
</reference>
<proteinExistence type="predicted"/>
<reference evidence="1" key="1">
    <citation type="submission" date="2014-07" db="EMBL/GenBank/DDBJ databases">
        <title>Identification of a novel salt tolerance gene in wild soybean by whole-genome sequencing.</title>
        <authorList>
            <person name="Lam H.-M."/>
            <person name="Qi X."/>
            <person name="Li M.-W."/>
            <person name="Liu X."/>
            <person name="Xie M."/>
            <person name="Ni M."/>
            <person name="Xu X."/>
        </authorList>
    </citation>
    <scope>NUCLEOTIDE SEQUENCE [LARGE SCALE GENOMIC DNA]</scope>
    <source>
        <tissue evidence="1">Root</tissue>
    </source>
</reference>
<dbReference type="InterPro" id="IPR011992">
    <property type="entry name" value="EF-hand-dom_pair"/>
</dbReference>
<sequence length="110" mass="12770">MLFRVFVVFLQPSRTCLVSSVSLFLIHGFRASSLKSNFKPSNPRTQSGRVTVGNFRPIFKKLKGFSELFTEDEIKDALAESHQNMDEEIDFESFLRVSFCFLFLFYPLRS</sequence>
<evidence type="ECO:0000313" key="3">
    <source>
        <dbReference type="Proteomes" id="UP000289340"/>
    </source>
</evidence>
<dbReference type="EMBL" id="QZWG01000018">
    <property type="protein sequence ID" value="RZB52601.1"/>
    <property type="molecule type" value="Genomic_DNA"/>
</dbReference>
<dbReference type="Proteomes" id="UP000289340">
    <property type="component" value="Chromosome 18"/>
</dbReference>
<dbReference type="EMBL" id="KN661994">
    <property type="protein sequence ID" value="KHN14008.1"/>
    <property type="molecule type" value="Genomic_DNA"/>
</dbReference>
<accession>A0A0B2Q1Z8</accession>
<gene>
    <name evidence="2" type="ORF">D0Y65_048889</name>
    <name evidence="1" type="ORF">glysoja_025025</name>
</gene>